<comment type="caution">
    <text evidence="1">The sequence shown here is derived from an EMBL/GenBank/DDBJ whole genome shotgun (WGS) entry which is preliminary data.</text>
</comment>
<name>A0ACC0QFN4_9HYPO</name>
<keyword evidence="2" id="KW-1185">Reference proteome</keyword>
<accession>A0ACC0QFN4</accession>
<proteinExistence type="predicted"/>
<organism evidence="1 2">
    <name type="scientific">Fusarium keratoplasticum</name>
    <dbReference type="NCBI Taxonomy" id="1328300"/>
    <lineage>
        <taxon>Eukaryota</taxon>
        <taxon>Fungi</taxon>
        <taxon>Dikarya</taxon>
        <taxon>Ascomycota</taxon>
        <taxon>Pezizomycotina</taxon>
        <taxon>Sordariomycetes</taxon>
        <taxon>Hypocreomycetidae</taxon>
        <taxon>Hypocreales</taxon>
        <taxon>Nectriaceae</taxon>
        <taxon>Fusarium</taxon>
        <taxon>Fusarium solani species complex</taxon>
    </lineage>
</organism>
<evidence type="ECO:0000313" key="1">
    <source>
        <dbReference type="EMBL" id="KAI8652824.1"/>
    </source>
</evidence>
<reference evidence="1" key="1">
    <citation type="submission" date="2022-06" db="EMBL/GenBank/DDBJ databases">
        <title>Fusarium solani species complex genomes reveal bases of compartmentalisation and animal pathogenesis.</title>
        <authorList>
            <person name="Tsai I.J."/>
        </authorList>
    </citation>
    <scope>NUCLEOTIDE SEQUENCE</scope>
    <source>
        <strain evidence="1">Fu6.1</strain>
    </source>
</reference>
<dbReference type="EMBL" id="CM046513">
    <property type="protein sequence ID" value="KAI8652824.1"/>
    <property type="molecule type" value="Genomic_DNA"/>
</dbReference>
<dbReference type="Proteomes" id="UP001065298">
    <property type="component" value="Chromosome 11"/>
</dbReference>
<sequence>MSASFSINDLNPRRVFESLCQKCQAFSSAFNRGYTSSKDPHPFDHHENFLSLQASADAGCPLCQLMWQYVVWDCQLSEPFQNLLMTEWRYEGSSIKVRLTTTCPSSNIFPAYETPPELLALGIEVPPPSYRDVGIPTIELVQEYLQEMKTISIKESMPGPENEDLKELIRAEVWPWIRNCQSQHPQCAASVAAVVPTRLIDVGLDGDEMVKLIQTDQKALEYIALSYCWGKGTANSKARTTSKNLQSRLSGIWIKDLPASIQDAITITRLMGVKYIWIDAICIVQSDGPNDLGDWATEAGRMGDYYSGSLCCIAASCANSSTEGFLRPRPLGRFKIKPIPVPFKDENGQQRYVWAQLRPTLDSARWTYRVRHPLMERGWCLQERVLSRRVLHWTLSGLFKECRMTHPLIESDQPREMEKELVRHHILSLSKREALGEAWCELVRDYSNMKLSFASDRMVAISGVATLLSRKHHDDYFYGAFRSSLAECLLWWSSEDSNTEYPGWSWFSVMKNIDFPTLSMANTRMEQDTRQSLIRQVLPNPFPKSHGLTSPGSRLEQTLEIEAPLIELELAEKMVPYHLQVKIPGTSRLFAGWDCLYQGKPVEGKARGSGGAVDVVLLLGGREYNGLVLSKKRDQEWERAGIITLRSEDETAVQCVDGFIRKVVLV</sequence>
<evidence type="ECO:0000313" key="2">
    <source>
        <dbReference type="Proteomes" id="UP001065298"/>
    </source>
</evidence>
<protein>
    <submittedName>
        <fullName evidence="1">HET domain-containing protein</fullName>
    </submittedName>
</protein>
<gene>
    <name evidence="1" type="ORF">NCS57_01348000</name>
</gene>